<gene>
    <name evidence="2" type="ORF">dnm_100470</name>
</gene>
<evidence type="ECO:0000313" key="3">
    <source>
        <dbReference type="Proteomes" id="UP000663722"/>
    </source>
</evidence>
<evidence type="ECO:0000256" key="1">
    <source>
        <dbReference type="SAM" id="Phobius"/>
    </source>
</evidence>
<reference evidence="2" key="1">
    <citation type="journal article" date="2021" name="Microb. Physiol.">
        <title>Proteogenomic Insights into the Physiology of Marine, Sulfate-Reducing, Filamentous Desulfonema limicola and Desulfonema magnum.</title>
        <authorList>
            <person name="Schnaars V."/>
            <person name="Wohlbrand L."/>
            <person name="Scheve S."/>
            <person name="Hinrichs C."/>
            <person name="Reinhardt R."/>
            <person name="Rabus R."/>
        </authorList>
    </citation>
    <scope>NUCLEOTIDE SEQUENCE</scope>
    <source>
        <strain evidence="2">4be13</strain>
    </source>
</reference>
<organism evidence="2 3">
    <name type="scientific">Desulfonema magnum</name>
    <dbReference type="NCBI Taxonomy" id="45655"/>
    <lineage>
        <taxon>Bacteria</taxon>
        <taxon>Pseudomonadati</taxon>
        <taxon>Thermodesulfobacteriota</taxon>
        <taxon>Desulfobacteria</taxon>
        <taxon>Desulfobacterales</taxon>
        <taxon>Desulfococcaceae</taxon>
        <taxon>Desulfonema</taxon>
    </lineage>
</organism>
<dbReference type="KEGG" id="dmm:dnm_100470"/>
<name>A0A975C1C8_9BACT</name>
<dbReference type="Proteomes" id="UP000663722">
    <property type="component" value="Chromosome"/>
</dbReference>
<keyword evidence="1" id="KW-1133">Transmembrane helix</keyword>
<proteinExistence type="predicted"/>
<dbReference type="EMBL" id="CP061800">
    <property type="protein sequence ID" value="QTA93939.1"/>
    <property type="molecule type" value="Genomic_DNA"/>
</dbReference>
<feature type="transmembrane region" description="Helical" evidence="1">
    <location>
        <begin position="228"/>
        <end position="254"/>
    </location>
</feature>
<keyword evidence="1" id="KW-0472">Membrane</keyword>
<sequence>MINIIESVISEFRSCFSRKAAFSWFSIVIFGLIIRFDHHGISSIIRWLMLYPACYDPMPRFFRASSRDSEELMSRWTRTAVSRYPLIKFNGHPLLIGDGIKIPKESSKMPGVKFLHQDSENSGKGDNINGHHFGYAGLLVGCSEKAFCLPLHGQIHEGVGAKRHDIKIGGEPTIVTRMANLVIRTAEQTEYPCYVTKVYHSFYSCYLLSVSYKTLFDHMLCNLLNIKYLFPVSVFLYFFLLFRSHILYIIIEVYTEISTEKKRR</sequence>
<accession>A0A975C1C8</accession>
<dbReference type="AlphaFoldDB" id="A0A975C1C8"/>
<feature type="transmembrane region" description="Helical" evidence="1">
    <location>
        <begin position="20"/>
        <end position="36"/>
    </location>
</feature>
<keyword evidence="1" id="KW-0812">Transmembrane</keyword>
<keyword evidence="3" id="KW-1185">Reference proteome</keyword>
<evidence type="ECO:0000313" key="2">
    <source>
        <dbReference type="EMBL" id="QTA93939.1"/>
    </source>
</evidence>
<protein>
    <submittedName>
        <fullName evidence="2">Transposase DDE domain-containing protein</fullName>
    </submittedName>
</protein>